<dbReference type="PANTHER" id="PTHR28064">
    <property type="entry name" value="INNER KINETOCHORE SUBUNIT NKP2"/>
    <property type="match status" value="1"/>
</dbReference>
<dbReference type="AlphaFoldDB" id="A0A7D9KX20"/>
<dbReference type="GO" id="GO:0007059">
    <property type="term" value="P:chromosome segregation"/>
    <property type="evidence" value="ECO:0007669"/>
    <property type="project" value="TreeGrafter"/>
</dbReference>
<sequence>MAGNMSGDETGENIDNKFVDIVSGFLLDRDIRDVCTLNEMRSNFPLKYRTHDDIAVLYESFVMKRKLIKDTVRRNIEGFYTKDKAKNSNKQRQSIEEKLAVLDVKQRQHRKELLRAKKELSLLQKNIARCDKAVQDCQLLANDVKEYFNMDLFEV</sequence>
<dbReference type="OrthoDB" id="5981687at2759"/>
<dbReference type="Proteomes" id="UP001152795">
    <property type="component" value="Unassembled WGS sequence"/>
</dbReference>
<dbReference type="GO" id="GO:0031511">
    <property type="term" value="C:Mis6-Sim4 complex"/>
    <property type="evidence" value="ECO:0007669"/>
    <property type="project" value="TreeGrafter"/>
</dbReference>
<accession>A0A7D9KX20</accession>
<dbReference type="InterPro" id="IPR018565">
    <property type="entry name" value="Nkp2/Cnl2"/>
</dbReference>
<name>A0A7D9KX20_PARCT</name>
<comment type="caution">
    <text evidence="1">The sequence shown here is derived from an EMBL/GenBank/DDBJ whole genome shotgun (WGS) entry which is preliminary data.</text>
</comment>
<evidence type="ECO:0000313" key="1">
    <source>
        <dbReference type="EMBL" id="CAB4021272.1"/>
    </source>
</evidence>
<evidence type="ECO:0000313" key="2">
    <source>
        <dbReference type="Proteomes" id="UP001152795"/>
    </source>
</evidence>
<organism evidence="1 2">
    <name type="scientific">Paramuricea clavata</name>
    <name type="common">Red gorgonian</name>
    <name type="synonym">Violescent sea-whip</name>
    <dbReference type="NCBI Taxonomy" id="317549"/>
    <lineage>
        <taxon>Eukaryota</taxon>
        <taxon>Metazoa</taxon>
        <taxon>Cnidaria</taxon>
        <taxon>Anthozoa</taxon>
        <taxon>Octocorallia</taxon>
        <taxon>Malacalcyonacea</taxon>
        <taxon>Plexauridae</taxon>
        <taxon>Paramuricea</taxon>
    </lineage>
</organism>
<reference evidence="1" key="1">
    <citation type="submission" date="2020-04" db="EMBL/GenBank/DDBJ databases">
        <authorList>
            <person name="Alioto T."/>
            <person name="Alioto T."/>
            <person name="Gomez Garrido J."/>
        </authorList>
    </citation>
    <scope>NUCLEOTIDE SEQUENCE</scope>
    <source>
        <strain evidence="1">A484AB</strain>
    </source>
</reference>
<dbReference type="Pfam" id="PF09447">
    <property type="entry name" value="Cnl2_NKP2"/>
    <property type="match status" value="1"/>
</dbReference>
<dbReference type="EMBL" id="CACRXK020011347">
    <property type="protein sequence ID" value="CAB4021272.1"/>
    <property type="molecule type" value="Genomic_DNA"/>
</dbReference>
<protein>
    <submittedName>
        <fullName evidence="1">Uncharacterized protein</fullName>
    </submittedName>
</protein>
<dbReference type="PANTHER" id="PTHR28064:SF1">
    <property type="entry name" value="INNER KINETOCHORE SUBUNIT NKP2"/>
    <property type="match status" value="1"/>
</dbReference>
<gene>
    <name evidence="1" type="ORF">PACLA_8A002994</name>
</gene>
<keyword evidence="2" id="KW-1185">Reference proteome</keyword>
<proteinExistence type="predicted"/>